<reference evidence="1" key="1">
    <citation type="submission" date="2021-01" db="EMBL/GenBank/DDBJ databases">
        <title>Phytophthora aleatoria, a newly-described species from Pinus radiata is distinct from Phytophthora cactorum isolates based on comparative genomics.</title>
        <authorList>
            <person name="Mcdougal R."/>
            <person name="Panda P."/>
            <person name="Williams N."/>
            <person name="Studholme D.J."/>
        </authorList>
    </citation>
    <scope>NUCLEOTIDE SEQUENCE</scope>
    <source>
        <strain evidence="1">NZFS 3830</strain>
    </source>
</reference>
<dbReference type="Proteomes" id="UP000688947">
    <property type="component" value="Unassembled WGS sequence"/>
</dbReference>
<protein>
    <submittedName>
        <fullName evidence="1">Uncharacterized protein</fullName>
    </submittedName>
</protein>
<gene>
    <name evidence="1" type="ORF">JG687_00008361</name>
</gene>
<dbReference type="AlphaFoldDB" id="A0A8T1UHV9"/>
<accession>A0A8T1UHV9</accession>
<evidence type="ECO:0000313" key="1">
    <source>
        <dbReference type="EMBL" id="KAG6960208.1"/>
    </source>
</evidence>
<proteinExistence type="predicted"/>
<comment type="caution">
    <text evidence="1">The sequence shown here is derived from an EMBL/GenBank/DDBJ whole genome shotgun (WGS) entry which is preliminary data.</text>
</comment>
<dbReference type="EMBL" id="JAENGZ010000397">
    <property type="protein sequence ID" value="KAG6960208.1"/>
    <property type="molecule type" value="Genomic_DNA"/>
</dbReference>
<evidence type="ECO:0000313" key="2">
    <source>
        <dbReference type="Proteomes" id="UP000688947"/>
    </source>
</evidence>
<organism evidence="1 2">
    <name type="scientific">Phytophthora cactorum</name>
    <dbReference type="NCBI Taxonomy" id="29920"/>
    <lineage>
        <taxon>Eukaryota</taxon>
        <taxon>Sar</taxon>
        <taxon>Stramenopiles</taxon>
        <taxon>Oomycota</taxon>
        <taxon>Peronosporomycetes</taxon>
        <taxon>Peronosporales</taxon>
        <taxon>Peronosporaceae</taxon>
        <taxon>Phytophthora</taxon>
    </lineage>
</organism>
<sequence length="51" mass="5882">MKHLSANECVSKSEERCAFPNHAHFIPDDLHPLVRNHITKHLGGLRPELRE</sequence>
<name>A0A8T1UHV9_9STRA</name>